<dbReference type="InterPro" id="IPR014016">
    <property type="entry name" value="UvrD-like_ATP-bd"/>
</dbReference>
<dbReference type="SUPFAM" id="SSF52540">
    <property type="entry name" value="P-loop containing nucleoside triphosphate hydrolases"/>
    <property type="match status" value="1"/>
</dbReference>
<dbReference type="InterPro" id="IPR000212">
    <property type="entry name" value="DNA_helicase_UvrD/REP"/>
</dbReference>
<name>A0ABW1JU85_9NOCA</name>
<keyword evidence="3 9" id="KW-0347">Helicase</keyword>
<keyword evidence="4 9" id="KW-0067">ATP-binding</keyword>
<dbReference type="InterPro" id="IPR027417">
    <property type="entry name" value="P-loop_NTPase"/>
</dbReference>
<dbReference type="InterPro" id="IPR014017">
    <property type="entry name" value="DNA_helicase_UvrD-like_C"/>
</dbReference>
<dbReference type="PANTHER" id="PTHR11070:SF45">
    <property type="entry name" value="DNA 3'-5' HELICASE"/>
    <property type="match status" value="1"/>
</dbReference>
<organism evidence="11 12">
    <name type="scientific">Nocardia lasii</name>
    <dbReference type="NCBI Taxonomy" id="1616107"/>
    <lineage>
        <taxon>Bacteria</taxon>
        <taxon>Bacillati</taxon>
        <taxon>Actinomycetota</taxon>
        <taxon>Actinomycetes</taxon>
        <taxon>Mycobacteriales</taxon>
        <taxon>Nocardiaceae</taxon>
        <taxon>Nocardia</taxon>
    </lineage>
</organism>
<gene>
    <name evidence="11" type="ORF">ACFP3H_18315</name>
</gene>
<feature type="binding site" evidence="9">
    <location>
        <begin position="278"/>
        <end position="285"/>
    </location>
    <ligand>
        <name>ATP</name>
        <dbReference type="ChEBI" id="CHEBI:30616"/>
    </ligand>
</feature>
<keyword evidence="12" id="KW-1185">Reference proteome</keyword>
<keyword evidence="2 9" id="KW-0378">Hydrolase</keyword>
<evidence type="ECO:0000256" key="7">
    <source>
        <dbReference type="ARBA" id="ARBA00034808"/>
    </source>
</evidence>
<evidence type="ECO:0000313" key="12">
    <source>
        <dbReference type="Proteomes" id="UP001596223"/>
    </source>
</evidence>
<reference evidence="12" key="1">
    <citation type="journal article" date="2019" name="Int. J. Syst. Evol. Microbiol.">
        <title>The Global Catalogue of Microorganisms (GCM) 10K type strain sequencing project: providing services to taxonomists for standard genome sequencing and annotation.</title>
        <authorList>
            <consortium name="The Broad Institute Genomics Platform"/>
            <consortium name="The Broad Institute Genome Sequencing Center for Infectious Disease"/>
            <person name="Wu L."/>
            <person name="Ma J."/>
        </authorList>
    </citation>
    <scope>NUCLEOTIDE SEQUENCE [LARGE SCALE GENOMIC DNA]</scope>
    <source>
        <strain evidence="12">CCUG 36956</strain>
    </source>
</reference>
<evidence type="ECO:0000256" key="6">
    <source>
        <dbReference type="ARBA" id="ARBA00034617"/>
    </source>
</evidence>
<dbReference type="Pfam" id="PF00580">
    <property type="entry name" value="UvrD-helicase"/>
    <property type="match status" value="1"/>
</dbReference>
<evidence type="ECO:0000256" key="1">
    <source>
        <dbReference type="ARBA" id="ARBA00022741"/>
    </source>
</evidence>
<dbReference type="EMBL" id="JBHSQN010000012">
    <property type="protein sequence ID" value="MFC6013016.1"/>
    <property type="molecule type" value="Genomic_DNA"/>
</dbReference>
<keyword evidence="11" id="KW-0540">Nuclease</keyword>
<dbReference type="Proteomes" id="UP001596223">
    <property type="component" value="Unassembled WGS sequence"/>
</dbReference>
<sequence length="738" mass="81075">MANLVLQNDKSMPKIDGSIKDKVCEFFEKLRADDTAPGLHIEPLRGAADARVRTGRVDLNFRAVMFRIDDRFGEPTYIYLGTWKHDVANKIAEQARLRVNPINGVLEGIVSQLDAGQPRPDVPGPSPRSGAAPTLGYLARVGYTVDELTDRLGLAAELADDVLAAPDQDGVFAVAQSADLAWQQNAILELAVGRSIDQVRDLLGLAEPRSGAPLDDNDQILAALTHPASQMQFTLIDDNDELRRVIEGGDFAAWRTFLHPTQRRFVEQDHRGTFRLSGGAGTGKTIVALHRARLLARRNPDARIVLTTFNKTLAQGLRDSLLALDPSVTLAEKPGDRGIFVAGIDRLAAAYLRATPDLDHAFRTVFDTDAPRRRGQTVAPDIGWAEAISSTEHNLDLRLAQPGFLTTEYVNVVLGNQVTTQAQYLKVPRAGRGVRLSRSQRNAVWQLITQFRRLGRIDGRLNFPEVLALATADLRHRAETTGERLADHVIVDEAQDLHATHWTLLRALVAEGANDLFIAEDSHQRIYGQPVVLSRFGINVRGGRSGKLTLNYRTTAQNLRFAVGILDGTTYNDLADGEESTAGYTSARLGPAPALIRCDSPTAELRAIADQLDTWINEDDIGRGDVAVLTRGVRERGTVVRALGERGITAEILDDTVPPENHVAVLTMHRSKGLEFRCVVLAGIDNEHVPSRPSVRGVPIEEREEAERRERSLLYVAASRARDQLVVTWSGQISTLLE</sequence>
<evidence type="ECO:0000256" key="2">
    <source>
        <dbReference type="ARBA" id="ARBA00022801"/>
    </source>
</evidence>
<comment type="caution">
    <text evidence="11">The sequence shown here is derived from an EMBL/GenBank/DDBJ whole genome shotgun (WGS) entry which is preliminary data.</text>
</comment>
<evidence type="ECO:0000256" key="4">
    <source>
        <dbReference type="ARBA" id="ARBA00022840"/>
    </source>
</evidence>
<proteinExistence type="predicted"/>
<comment type="catalytic activity">
    <reaction evidence="6">
        <text>Couples ATP hydrolysis with the unwinding of duplex DNA by translocating in the 3'-5' direction.</text>
        <dbReference type="EC" id="5.6.2.4"/>
    </reaction>
</comment>
<dbReference type="GO" id="GO:0004527">
    <property type="term" value="F:exonuclease activity"/>
    <property type="evidence" value="ECO:0007669"/>
    <property type="project" value="UniProtKB-KW"/>
</dbReference>
<evidence type="ECO:0000256" key="8">
    <source>
        <dbReference type="ARBA" id="ARBA00048988"/>
    </source>
</evidence>
<evidence type="ECO:0000256" key="5">
    <source>
        <dbReference type="ARBA" id="ARBA00023235"/>
    </source>
</evidence>
<keyword evidence="11" id="KW-0269">Exonuclease</keyword>
<feature type="domain" description="UvrD-like helicase ATP-binding" evidence="10">
    <location>
        <begin position="257"/>
        <end position="562"/>
    </location>
</feature>
<dbReference type="PROSITE" id="PS51198">
    <property type="entry name" value="UVRD_HELICASE_ATP_BIND"/>
    <property type="match status" value="1"/>
</dbReference>
<evidence type="ECO:0000256" key="9">
    <source>
        <dbReference type="PROSITE-ProRule" id="PRU00560"/>
    </source>
</evidence>
<evidence type="ECO:0000256" key="3">
    <source>
        <dbReference type="ARBA" id="ARBA00022806"/>
    </source>
</evidence>
<keyword evidence="5" id="KW-0413">Isomerase</keyword>
<dbReference type="Gene3D" id="3.40.50.300">
    <property type="entry name" value="P-loop containing nucleotide triphosphate hydrolases"/>
    <property type="match status" value="2"/>
</dbReference>
<keyword evidence="1 9" id="KW-0547">Nucleotide-binding</keyword>
<dbReference type="PANTHER" id="PTHR11070">
    <property type="entry name" value="UVRD / RECB / PCRA DNA HELICASE FAMILY MEMBER"/>
    <property type="match status" value="1"/>
</dbReference>
<accession>A0ABW1JU85</accession>
<evidence type="ECO:0000259" key="10">
    <source>
        <dbReference type="PROSITE" id="PS51198"/>
    </source>
</evidence>
<dbReference type="RefSeq" id="WP_378607633.1">
    <property type="nucleotide sequence ID" value="NZ_JBHSQN010000012.1"/>
</dbReference>
<comment type="catalytic activity">
    <reaction evidence="8">
        <text>ATP + H2O = ADP + phosphate + H(+)</text>
        <dbReference type="Rhea" id="RHEA:13065"/>
        <dbReference type="ChEBI" id="CHEBI:15377"/>
        <dbReference type="ChEBI" id="CHEBI:15378"/>
        <dbReference type="ChEBI" id="CHEBI:30616"/>
        <dbReference type="ChEBI" id="CHEBI:43474"/>
        <dbReference type="ChEBI" id="CHEBI:456216"/>
        <dbReference type="EC" id="5.6.2.4"/>
    </reaction>
</comment>
<dbReference type="Pfam" id="PF13361">
    <property type="entry name" value="UvrD_C"/>
    <property type="match status" value="1"/>
</dbReference>
<evidence type="ECO:0000313" key="11">
    <source>
        <dbReference type="EMBL" id="MFC6013016.1"/>
    </source>
</evidence>
<dbReference type="EC" id="5.6.2.4" evidence="7"/>
<protein>
    <recommendedName>
        <fullName evidence="7">DNA 3'-5' helicase</fullName>
        <ecNumber evidence="7">5.6.2.4</ecNumber>
    </recommendedName>
</protein>